<protein>
    <submittedName>
        <fullName evidence="1">Uncharacterized protein</fullName>
    </submittedName>
</protein>
<evidence type="ECO:0000313" key="2">
    <source>
        <dbReference type="Proteomes" id="UP001529510"/>
    </source>
</evidence>
<feature type="non-terminal residue" evidence="1">
    <location>
        <position position="73"/>
    </location>
</feature>
<keyword evidence="2" id="KW-1185">Reference proteome</keyword>
<dbReference type="EMBL" id="JAMKFB020000008">
    <property type="protein sequence ID" value="KAL0187026.1"/>
    <property type="molecule type" value="Genomic_DNA"/>
</dbReference>
<sequence length="73" mass="8412">MQKQQFYEHFSNLPALEWTKLADLIAQCMQYQPELRPSCWSIIRQLNSLITSGNTQMYTSAIPTVILLFAVCS</sequence>
<dbReference type="PANTHER" id="PTHR45807:SF3">
    <property type="entry name" value="TYROSINE-PROTEIN KINASE JAK3"/>
    <property type="match status" value="1"/>
</dbReference>
<gene>
    <name evidence="1" type="ORF">M9458_018696</name>
</gene>
<proteinExistence type="predicted"/>
<dbReference type="Proteomes" id="UP001529510">
    <property type="component" value="Unassembled WGS sequence"/>
</dbReference>
<comment type="caution">
    <text evidence="1">The sequence shown here is derived from an EMBL/GenBank/DDBJ whole genome shotgun (WGS) entry which is preliminary data.</text>
</comment>
<name>A0ABD0QLU7_CIRMR</name>
<organism evidence="1 2">
    <name type="scientific">Cirrhinus mrigala</name>
    <name type="common">Mrigala</name>
    <dbReference type="NCBI Taxonomy" id="683832"/>
    <lineage>
        <taxon>Eukaryota</taxon>
        <taxon>Metazoa</taxon>
        <taxon>Chordata</taxon>
        <taxon>Craniata</taxon>
        <taxon>Vertebrata</taxon>
        <taxon>Euteleostomi</taxon>
        <taxon>Actinopterygii</taxon>
        <taxon>Neopterygii</taxon>
        <taxon>Teleostei</taxon>
        <taxon>Ostariophysi</taxon>
        <taxon>Cypriniformes</taxon>
        <taxon>Cyprinidae</taxon>
        <taxon>Labeoninae</taxon>
        <taxon>Labeonini</taxon>
        <taxon>Cirrhinus</taxon>
    </lineage>
</organism>
<dbReference type="AlphaFoldDB" id="A0ABD0QLU7"/>
<dbReference type="InterPro" id="IPR051286">
    <property type="entry name" value="JAK"/>
</dbReference>
<evidence type="ECO:0000313" key="1">
    <source>
        <dbReference type="EMBL" id="KAL0187026.1"/>
    </source>
</evidence>
<reference evidence="1 2" key="1">
    <citation type="submission" date="2024-05" db="EMBL/GenBank/DDBJ databases">
        <title>Genome sequencing and assembly of Indian major carp, Cirrhinus mrigala (Hamilton, 1822).</title>
        <authorList>
            <person name="Mohindra V."/>
            <person name="Chowdhury L.M."/>
            <person name="Lal K."/>
            <person name="Jena J.K."/>
        </authorList>
    </citation>
    <scope>NUCLEOTIDE SEQUENCE [LARGE SCALE GENOMIC DNA]</scope>
    <source>
        <strain evidence="1">CM1030</strain>
        <tissue evidence="1">Blood</tissue>
    </source>
</reference>
<dbReference type="InterPro" id="IPR011009">
    <property type="entry name" value="Kinase-like_dom_sf"/>
</dbReference>
<dbReference type="SUPFAM" id="SSF56112">
    <property type="entry name" value="Protein kinase-like (PK-like)"/>
    <property type="match status" value="1"/>
</dbReference>
<accession>A0ABD0QLU7</accession>
<dbReference type="PANTHER" id="PTHR45807">
    <property type="entry name" value="TYROSINE-PROTEIN KINASE HOPSCOTCH"/>
    <property type="match status" value="1"/>
</dbReference>